<dbReference type="EMBL" id="WJIE01000010">
    <property type="protein sequence ID" value="MRG96016.1"/>
    <property type="molecule type" value="Genomic_DNA"/>
</dbReference>
<sequence>MNARTSFFARALLVLPLPVALVAALVSACAGSLPGSLEDGRFLSCASNDDCLARDAGTTSAICYNLRCVECRYDTDCKPGSYCGTDNLCKGLDPKPVAEADPTDQNATNIDECLKACTDKECVDTCGARFPDAKKKRRGR</sequence>
<organism evidence="1 2">
    <name type="scientific">Polyangium spumosum</name>
    <dbReference type="NCBI Taxonomy" id="889282"/>
    <lineage>
        <taxon>Bacteria</taxon>
        <taxon>Pseudomonadati</taxon>
        <taxon>Myxococcota</taxon>
        <taxon>Polyangia</taxon>
        <taxon>Polyangiales</taxon>
        <taxon>Polyangiaceae</taxon>
        <taxon>Polyangium</taxon>
    </lineage>
</organism>
<proteinExistence type="predicted"/>
<dbReference type="RefSeq" id="WP_153822831.1">
    <property type="nucleotide sequence ID" value="NZ_WJIE01000010.1"/>
</dbReference>
<evidence type="ECO:0000313" key="1">
    <source>
        <dbReference type="EMBL" id="MRG96016.1"/>
    </source>
</evidence>
<evidence type="ECO:0000313" key="2">
    <source>
        <dbReference type="Proteomes" id="UP000440224"/>
    </source>
</evidence>
<keyword evidence="2" id="KW-1185">Reference proteome</keyword>
<reference evidence="1 2" key="1">
    <citation type="submission" date="2019-10" db="EMBL/GenBank/DDBJ databases">
        <title>A soil myxobacterium in the family Polyangiaceae.</title>
        <authorList>
            <person name="Li Y."/>
            <person name="Wang J."/>
        </authorList>
    </citation>
    <scope>NUCLEOTIDE SEQUENCE [LARGE SCALE GENOMIC DNA]</scope>
    <source>
        <strain evidence="1 2">DSM 14734</strain>
    </source>
</reference>
<accession>A0A6N7PYS1</accession>
<dbReference type="OrthoDB" id="5523156at2"/>
<gene>
    <name evidence="1" type="ORF">GF068_29465</name>
</gene>
<comment type="caution">
    <text evidence="1">The sequence shown here is derived from an EMBL/GenBank/DDBJ whole genome shotgun (WGS) entry which is preliminary data.</text>
</comment>
<dbReference type="AlphaFoldDB" id="A0A6N7PYS1"/>
<dbReference type="PROSITE" id="PS51257">
    <property type="entry name" value="PROKAR_LIPOPROTEIN"/>
    <property type="match status" value="1"/>
</dbReference>
<dbReference type="Proteomes" id="UP000440224">
    <property type="component" value="Unassembled WGS sequence"/>
</dbReference>
<protein>
    <recommendedName>
        <fullName evidence="3">Lipoprotein</fullName>
    </recommendedName>
</protein>
<evidence type="ECO:0008006" key="3">
    <source>
        <dbReference type="Google" id="ProtNLM"/>
    </source>
</evidence>
<name>A0A6N7PYS1_9BACT</name>